<gene>
    <name evidence="16" type="ORF">FFLO_04441</name>
</gene>
<dbReference type="AlphaFoldDB" id="A0A8K0JJH0"/>
<keyword evidence="5" id="KW-0813">Transport</keyword>
<feature type="compositionally biased region" description="Polar residues" evidence="14">
    <location>
        <begin position="47"/>
        <end position="62"/>
    </location>
</feature>
<dbReference type="PANTHER" id="PTHR19384">
    <property type="entry name" value="NITRIC OXIDE SYNTHASE-RELATED"/>
    <property type="match status" value="1"/>
</dbReference>
<dbReference type="FunFam" id="3.40.50.80:FF:000033">
    <property type="entry name" value="Sulfite reductase (NADPH) flavoprotein alpha-component"/>
    <property type="match status" value="1"/>
</dbReference>
<dbReference type="InterPro" id="IPR001433">
    <property type="entry name" value="OxRdtase_FAD/NAD-bd"/>
</dbReference>
<evidence type="ECO:0000256" key="6">
    <source>
        <dbReference type="ARBA" id="ARBA00022630"/>
    </source>
</evidence>
<comment type="function">
    <text evidence="13">This enzyme catalyzes the 6-electron reduction of sulfite to sulfide. This is one of several activities required for the biosynthesis of L-cysteine from sulfate.</text>
</comment>
<keyword evidence="10" id="KW-0249">Electron transport</keyword>
<comment type="catalytic activity">
    <reaction evidence="12">
        <text>hydrogen sulfide + 3 NADP(+) + 3 H2O = sulfite + 3 NADPH + 4 H(+)</text>
        <dbReference type="Rhea" id="RHEA:13801"/>
        <dbReference type="ChEBI" id="CHEBI:15377"/>
        <dbReference type="ChEBI" id="CHEBI:15378"/>
        <dbReference type="ChEBI" id="CHEBI:17359"/>
        <dbReference type="ChEBI" id="CHEBI:29919"/>
        <dbReference type="ChEBI" id="CHEBI:57783"/>
        <dbReference type="ChEBI" id="CHEBI:58349"/>
        <dbReference type="EC" id="1.8.1.2"/>
    </reaction>
</comment>
<evidence type="ECO:0000256" key="8">
    <source>
        <dbReference type="ARBA" id="ARBA00022827"/>
    </source>
</evidence>
<name>A0A8K0JJH0_9TREE</name>
<dbReference type="OrthoDB" id="1856718at2759"/>
<dbReference type="Pfam" id="PF00175">
    <property type="entry name" value="NAD_binding_1"/>
    <property type="match status" value="1"/>
</dbReference>
<evidence type="ECO:0000256" key="5">
    <source>
        <dbReference type="ARBA" id="ARBA00022448"/>
    </source>
</evidence>
<accession>A0A8K0JJH0</accession>
<dbReference type="SUPFAM" id="SSF63380">
    <property type="entry name" value="Riboflavin synthase domain-like"/>
    <property type="match status" value="1"/>
</dbReference>
<dbReference type="GO" id="GO:0004783">
    <property type="term" value="F:sulfite reductase (NADPH) activity"/>
    <property type="evidence" value="ECO:0007669"/>
    <property type="project" value="UniProtKB-EC"/>
</dbReference>
<evidence type="ECO:0000256" key="9">
    <source>
        <dbReference type="ARBA" id="ARBA00022857"/>
    </source>
</evidence>
<sequence>MTLVQSDLPTSTTDNPPARPDIKPNTPRATPYKTEPESSLPAKPDPTTENDPTISNGPTMVNVSGPHPPTPDFKIAKGAQVGDVGYFDQLLARSAVHPKSQAGDRVDACALDVVELLALQNSSSVWVFDDAKQVGFGAKVLKWAEDERETTTEVVELQTRAGAGSGLAGFLSSANKRAAKGGVTSIIATSATLPLLLPVLDQLPAGGNGNKIVIHLATTTIAEETLRFTDSLDKVVPQLPSIPTDKFSVVLSSTPTDIVQTTASAYSTHNDRNVINIVESTFAGRQIVDSLEVPKVPTVHPAPAFVPYGSVAQASQVLLVLAGHVANQLVAALSAGKTSSTAIVVLHSWDHATGLHKLIPGNSTSQKLYLVNESESARLVLKETVLSALYDPQGSSSKVVFPCIRSIVVPADQDAVEVVNKALLGAFASKASKQDDQVKTISFYTSQTEPLPELLAQLFGASSSLSTSLDRFGSSVAQGVKSVLNLRPGASAKGKTSTPARPVVVQGEQSDVVWITEPQIIKQNDVFSSLKRKSLVVLVVPWAEVEVASKLSRSDREAIKSKDARVFLLSPTENPVVQQVAFLMMYTSTKMLSEEIKSVLSAYYEGNLSREAIEEAQANLTEVADVQEWETEVPAGEEGKKEEVEKSAWEWDAVHGKTGIVDTHTEGKPQRGDWALAAKHFLFKEAFEYGPAIESDEELKEKAILDLRPSLEDKTYLVKVSENRRLTPETYDRNVFHIAFDTTGTGLKYEVGEALGIHGWNDADEVREFIEWYGLDADELVSVPSPHDNGATYETRTVFQLMQQNLDVFGKPGKSFYASLAALAKNKNEERTLRFIAAPEGVALFKKMSEVETVTFADVLRQFKSARPSIEELVGLIPEIKPRHYSIASSNAAVGDLVELLIVTVDWATPSGTPRYGQCTRYLAGLPVGAEVTVSIKPSVMKLPPLDTQPIIMAGLGTGAAPFRAFIQHRAWQKSQGIEVGPLVYYFGSRYRSQEYLYGEEIEAYIAGGIITHAGLAFSRDGKEKSYIQHKMGQDKAMLAKMLTAEKDAEKAYFYLCGPTWPVPDVYEALVGSLTENAGKSREAAEEYMDELKEAERYVLEVY</sequence>
<keyword evidence="17" id="KW-1185">Reference proteome</keyword>
<feature type="region of interest" description="Disordered" evidence="14">
    <location>
        <begin position="1"/>
        <end position="69"/>
    </location>
</feature>
<feature type="domain" description="FAD-binding FR-type" evidence="15">
    <location>
        <begin position="713"/>
        <end position="945"/>
    </location>
</feature>
<dbReference type="InterPro" id="IPR001709">
    <property type="entry name" value="Flavoprot_Pyr_Nucl_cyt_Rdtase"/>
</dbReference>
<keyword evidence="6" id="KW-0285">Flavoprotein</keyword>
<feature type="compositionally biased region" description="Polar residues" evidence="14">
    <location>
        <begin position="1"/>
        <end position="15"/>
    </location>
</feature>
<dbReference type="InterPro" id="IPR003097">
    <property type="entry name" value="CysJ-like_FAD-binding"/>
</dbReference>
<dbReference type="FunFam" id="1.20.990.10:FF:000010">
    <property type="entry name" value="Sulfite reductase [NADPH] flavoprotein component"/>
    <property type="match status" value="1"/>
</dbReference>
<dbReference type="InterPro" id="IPR039261">
    <property type="entry name" value="FNR_nucleotide-bd"/>
</dbReference>
<keyword evidence="8" id="KW-0274">FAD</keyword>
<evidence type="ECO:0000256" key="4">
    <source>
        <dbReference type="ARBA" id="ARBA00012604"/>
    </source>
</evidence>
<dbReference type="EMBL" id="JABELV010000094">
    <property type="protein sequence ID" value="KAG7531320.1"/>
    <property type="molecule type" value="Genomic_DNA"/>
</dbReference>
<dbReference type="GO" id="GO:0005829">
    <property type="term" value="C:cytosol"/>
    <property type="evidence" value="ECO:0007669"/>
    <property type="project" value="TreeGrafter"/>
</dbReference>
<comment type="cofactor">
    <cofactor evidence="2">
        <name>FAD</name>
        <dbReference type="ChEBI" id="CHEBI:57692"/>
    </cofactor>
</comment>
<dbReference type="SUPFAM" id="SSF52343">
    <property type="entry name" value="Ferredoxin reductase-like, C-terminal NADP-linked domain"/>
    <property type="match status" value="1"/>
</dbReference>
<organism evidence="16 17">
    <name type="scientific">Filobasidium floriforme</name>
    <dbReference type="NCBI Taxonomy" id="5210"/>
    <lineage>
        <taxon>Eukaryota</taxon>
        <taxon>Fungi</taxon>
        <taxon>Dikarya</taxon>
        <taxon>Basidiomycota</taxon>
        <taxon>Agaricomycotina</taxon>
        <taxon>Tremellomycetes</taxon>
        <taxon>Filobasidiales</taxon>
        <taxon>Filobasidiaceae</taxon>
        <taxon>Filobasidium</taxon>
    </lineage>
</organism>
<dbReference type="PRINTS" id="PR00371">
    <property type="entry name" value="FPNCR"/>
</dbReference>
<dbReference type="Gene3D" id="2.40.30.10">
    <property type="entry name" value="Translation factors"/>
    <property type="match status" value="1"/>
</dbReference>
<keyword evidence="9" id="KW-0521">NADP</keyword>
<evidence type="ECO:0000256" key="12">
    <source>
        <dbReference type="ARBA" id="ARBA00052219"/>
    </source>
</evidence>
<evidence type="ECO:0000256" key="1">
    <source>
        <dbReference type="ARBA" id="ARBA00001917"/>
    </source>
</evidence>
<dbReference type="InterPro" id="IPR002869">
    <property type="entry name" value="Pyrv_flavodox_OxRed_cen"/>
</dbReference>
<evidence type="ECO:0000256" key="3">
    <source>
        <dbReference type="ARBA" id="ARBA00004774"/>
    </source>
</evidence>
<evidence type="ECO:0000256" key="7">
    <source>
        <dbReference type="ARBA" id="ARBA00022643"/>
    </source>
</evidence>
<dbReference type="Gene3D" id="3.40.50.970">
    <property type="match status" value="1"/>
</dbReference>
<evidence type="ECO:0000256" key="10">
    <source>
        <dbReference type="ARBA" id="ARBA00022982"/>
    </source>
</evidence>
<keyword evidence="7" id="KW-0288">FMN</keyword>
<dbReference type="GO" id="GO:0050660">
    <property type="term" value="F:flavin adenine dinucleotide binding"/>
    <property type="evidence" value="ECO:0007669"/>
    <property type="project" value="TreeGrafter"/>
</dbReference>
<dbReference type="SUPFAM" id="SSF53323">
    <property type="entry name" value="Pyruvate-ferredoxin oxidoreductase, PFOR, domain III"/>
    <property type="match status" value="1"/>
</dbReference>
<dbReference type="InterPro" id="IPR017938">
    <property type="entry name" value="Riboflavin_synthase-like_b-brl"/>
</dbReference>
<dbReference type="EC" id="1.8.1.2" evidence="4"/>
<comment type="pathway">
    <text evidence="3">Sulfur metabolism; hydrogen sulfide biosynthesis; hydrogen sulfide from sulfite (NADPH route): step 1/1.</text>
</comment>
<reference evidence="16" key="1">
    <citation type="submission" date="2020-04" db="EMBL/GenBank/DDBJ databases">
        <title>Analysis of mating type loci in Filobasidium floriforme.</title>
        <authorList>
            <person name="Nowrousian M."/>
        </authorList>
    </citation>
    <scope>NUCLEOTIDE SEQUENCE</scope>
    <source>
        <strain evidence="16">CBS 6242</strain>
    </source>
</reference>
<evidence type="ECO:0000313" key="16">
    <source>
        <dbReference type="EMBL" id="KAG7531320.1"/>
    </source>
</evidence>
<dbReference type="InterPro" id="IPR023173">
    <property type="entry name" value="NADPH_Cyt_P450_Rdtase_alpha"/>
</dbReference>
<evidence type="ECO:0000256" key="11">
    <source>
        <dbReference type="ARBA" id="ARBA00023002"/>
    </source>
</evidence>
<dbReference type="PANTHER" id="PTHR19384:SF109">
    <property type="entry name" value="SULFITE REDUCTASE [NADPH] FLAVOPROTEIN COMPONENT"/>
    <property type="match status" value="1"/>
</dbReference>
<keyword evidence="11" id="KW-0560">Oxidoreductase</keyword>
<dbReference type="Gene3D" id="1.20.990.10">
    <property type="entry name" value="NADPH-cytochrome p450 Reductase, Chain A, domain 3"/>
    <property type="match status" value="1"/>
</dbReference>
<evidence type="ECO:0000256" key="2">
    <source>
        <dbReference type="ARBA" id="ARBA00001974"/>
    </source>
</evidence>
<comment type="cofactor">
    <cofactor evidence="1">
        <name>FMN</name>
        <dbReference type="ChEBI" id="CHEBI:58210"/>
    </cofactor>
</comment>
<dbReference type="PROSITE" id="PS51384">
    <property type="entry name" value="FAD_FR"/>
    <property type="match status" value="1"/>
</dbReference>
<evidence type="ECO:0000259" key="15">
    <source>
        <dbReference type="PROSITE" id="PS51384"/>
    </source>
</evidence>
<dbReference type="Gene3D" id="3.40.920.10">
    <property type="entry name" value="Pyruvate-ferredoxin oxidoreductase, PFOR, domain III"/>
    <property type="match status" value="1"/>
</dbReference>
<evidence type="ECO:0000256" key="14">
    <source>
        <dbReference type="SAM" id="MobiDB-lite"/>
    </source>
</evidence>
<evidence type="ECO:0000256" key="13">
    <source>
        <dbReference type="ARBA" id="ARBA00059320"/>
    </source>
</evidence>
<dbReference type="Pfam" id="PF00667">
    <property type="entry name" value="FAD_binding_1"/>
    <property type="match status" value="1"/>
</dbReference>
<dbReference type="CDD" id="cd06207">
    <property type="entry name" value="CyPoR_like"/>
    <property type="match status" value="1"/>
</dbReference>
<evidence type="ECO:0000313" key="17">
    <source>
        <dbReference type="Proteomes" id="UP000812966"/>
    </source>
</evidence>
<comment type="caution">
    <text evidence="16">The sequence shown here is derived from an EMBL/GenBank/DDBJ whole genome shotgun (WGS) entry which is preliminary data.</text>
</comment>
<dbReference type="GO" id="GO:0010181">
    <property type="term" value="F:FMN binding"/>
    <property type="evidence" value="ECO:0007669"/>
    <property type="project" value="TreeGrafter"/>
</dbReference>
<dbReference type="Gene3D" id="3.40.50.80">
    <property type="entry name" value="Nucleotide-binding domain of ferredoxin-NADP reductase (FNR) module"/>
    <property type="match status" value="1"/>
</dbReference>
<protein>
    <recommendedName>
        <fullName evidence="4">assimilatory sulfite reductase (NADPH)</fullName>
        <ecNumber evidence="4">1.8.1.2</ecNumber>
    </recommendedName>
</protein>
<dbReference type="InterPro" id="IPR017927">
    <property type="entry name" value="FAD-bd_FR_type"/>
</dbReference>
<dbReference type="Proteomes" id="UP000812966">
    <property type="component" value="Unassembled WGS sequence"/>
</dbReference>
<proteinExistence type="predicted"/>